<evidence type="ECO:0000256" key="1">
    <source>
        <dbReference type="SAM" id="Phobius"/>
    </source>
</evidence>
<dbReference type="Proteomes" id="UP000634668">
    <property type="component" value="Unassembled WGS sequence"/>
</dbReference>
<dbReference type="EMBL" id="BMWP01000061">
    <property type="protein sequence ID" value="GGW51803.1"/>
    <property type="molecule type" value="Genomic_DNA"/>
</dbReference>
<reference evidence="2" key="1">
    <citation type="journal article" date="2014" name="Int. J. Syst. Evol. Microbiol.">
        <title>Complete genome sequence of Corynebacterium casei LMG S-19264T (=DSM 44701T), isolated from a smear-ripened cheese.</title>
        <authorList>
            <consortium name="US DOE Joint Genome Institute (JGI-PGF)"/>
            <person name="Walter F."/>
            <person name="Albersmeier A."/>
            <person name="Kalinowski J."/>
            <person name="Ruckert C."/>
        </authorList>
    </citation>
    <scope>NUCLEOTIDE SEQUENCE</scope>
    <source>
        <strain evidence="2">KCTC 12113</strain>
    </source>
</reference>
<evidence type="ECO:0000313" key="2">
    <source>
        <dbReference type="EMBL" id="GGW51803.1"/>
    </source>
</evidence>
<dbReference type="AlphaFoldDB" id="A0A918MRV2"/>
<keyword evidence="1" id="KW-0812">Transmembrane</keyword>
<feature type="transmembrane region" description="Helical" evidence="1">
    <location>
        <begin position="45"/>
        <end position="65"/>
    </location>
</feature>
<protein>
    <submittedName>
        <fullName evidence="2">Uncharacterized protein</fullName>
    </submittedName>
</protein>
<evidence type="ECO:0000313" key="3">
    <source>
        <dbReference type="Proteomes" id="UP000634668"/>
    </source>
</evidence>
<accession>A0A918MRV2</accession>
<reference evidence="2" key="2">
    <citation type="submission" date="2020-09" db="EMBL/GenBank/DDBJ databases">
        <authorList>
            <person name="Sun Q."/>
            <person name="Kim S."/>
        </authorList>
    </citation>
    <scope>NUCLEOTIDE SEQUENCE</scope>
    <source>
        <strain evidence="2">KCTC 12113</strain>
    </source>
</reference>
<keyword evidence="1" id="KW-0472">Membrane</keyword>
<feature type="transmembrane region" description="Helical" evidence="1">
    <location>
        <begin position="71"/>
        <end position="93"/>
    </location>
</feature>
<keyword evidence="3" id="KW-1185">Reference proteome</keyword>
<proteinExistence type="predicted"/>
<sequence length="102" mass="11357">MATPSWTAICIGISLLSYAVLYTIVEKLGYYNWANPIKPAGTSTLTCYLMPFFVYPILALIGFQWPSVLTIGIIGILKSLLFSYVIILIVGVLKKQNIRLKI</sequence>
<feature type="transmembrane region" description="Helical" evidence="1">
    <location>
        <begin position="6"/>
        <end position="25"/>
    </location>
</feature>
<comment type="caution">
    <text evidence="2">The sequence shown here is derived from an EMBL/GenBank/DDBJ whole genome shotgun (WGS) entry which is preliminary data.</text>
</comment>
<name>A0A918MRV2_9FLAO</name>
<organism evidence="2 3">
    <name type="scientific">Arenibacter certesii</name>
    <dbReference type="NCBI Taxonomy" id="228955"/>
    <lineage>
        <taxon>Bacteria</taxon>
        <taxon>Pseudomonadati</taxon>
        <taxon>Bacteroidota</taxon>
        <taxon>Flavobacteriia</taxon>
        <taxon>Flavobacteriales</taxon>
        <taxon>Flavobacteriaceae</taxon>
        <taxon>Arenibacter</taxon>
    </lineage>
</organism>
<gene>
    <name evidence="2" type="ORF">GCM10007383_38950</name>
</gene>
<keyword evidence="1" id="KW-1133">Transmembrane helix</keyword>